<sequence>MADGVAGAVAVSACCRTRGIGEPGTVTSDGSPPPGGSATGAPSGALLARCTGGVAGGVVPEAGGTTATRRLGIAGVRATVDGRPMVRGRTTARGAGAADGAGPGAGAGEAARSPCDAGAPAA</sequence>
<feature type="region of interest" description="Disordered" evidence="1">
    <location>
        <begin position="18"/>
        <end position="44"/>
    </location>
</feature>
<dbReference type="EMBL" id="LAQS01000149">
    <property type="protein sequence ID" value="KKZ68962.1"/>
    <property type="molecule type" value="Genomic_DNA"/>
</dbReference>
<proteinExistence type="predicted"/>
<keyword evidence="3" id="KW-1185">Reference proteome</keyword>
<dbReference type="AlphaFoldDB" id="A0A2P2GC36"/>
<evidence type="ECO:0000256" key="1">
    <source>
        <dbReference type="SAM" id="MobiDB-lite"/>
    </source>
</evidence>
<name>A0A2P2GC36_STREW</name>
<dbReference type="Proteomes" id="UP000265325">
    <property type="component" value="Unassembled WGS sequence"/>
</dbReference>
<gene>
    <name evidence="2" type="ORF">VO63_36820</name>
</gene>
<feature type="non-terminal residue" evidence="2">
    <location>
        <position position="122"/>
    </location>
</feature>
<protein>
    <submittedName>
        <fullName evidence="2">Uncharacterized protein</fullName>
    </submittedName>
</protein>
<reference evidence="2 3" key="1">
    <citation type="submission" date="2015-05" db="EMBL/GenBank/DDBJ databases">
        <title>Draft Genome assembly of Streptomyces showdoensis.</title>
        <authorList>
            <person name="Thapa K.K."/>
            <person name="Metsa-Ketela M."/>
        </authorList>
    </citation>
    <scope>NUCLEOTIDE SEQUENCE [LARGE SCALE GENOMIC DNA]</scope>
    <source>
        <strain evidence="2 3">ATCC 15227</strain>
    </source>
</reference>
<evidence type="ECO:0000313" key="3">
    <source>
        <dbReference type="Proteomes" id="UP000265325"/>
    </source>
</evidence>
<organism evidence="2 3">
    <name type="scientific">Streptomyces showdoensis</name>
    <dbReference type="NCBI Taxonomy" id="68268"/>
    <lineage>
        <taxon>Bacteria</taxon>
        <taxon>Bacillati</taxon>
        <taxon>Actinomycetota</taxon>
        <taxon>Actinomycetes</taxon>
        <taxon>Kitasatosporales</taxon>
        <taxon>Streptomycetaceae</taxon>
        <taxon>Streptomyces</taxon>
    </lineage>
</organism>
<accession>A0A2P2GC36</accession>
<comment type="caution">
    <text evidence="2">The sequence shown here is derived from an EMBL/GenBank/DDBJ whole genome shotgun (WGS) entry which is preliminary data.</text>
</comment>
<feature type="region of interest" description="Disordered" evidence="1">
    <location>
        <begin position="84"/>
        <end position="122"/>
    </location>
</feature>
<feature type="compositionally biased region" description="Gly residues" evidence="1">
    <location>
        <begin position="97"/>
        <end position="107"/>
    </location>
</feature>
<feature type="compositionally biased region" description="Low complexity" evidence="1">
    <location>
        <begin position="87"/>
        <end position="96"/>
    </location>
</feature>
<evidence type="ECO:0000313" key="2">
    <source>
        <dbReference type="EMBL" id="KKZ68962.1"/>
    </source>
</evidence>